<evidence type="ECO:0000256" key="13">
    <source>
        <dbReference type="ARBA" id="ARBA00038333"/>
    </source>
</evidence>
<evidence type="ECO:0000256" key="9">
    <source>
        <dbReference type="ARBA" id="ARBA00022946"/>
    </source>
</evidence>
<keyword evidence="5" id="KW-0479">Metal-binding</keyword>
<keyword evidence="6" id="KW-0677">Repeat</keyword>
<accession>A0AAV4V9Z7</accession>
<proteinExistence type="inferred from homology"/>
<dbReference type="InterPro" id="IPR018247">
    <property type="entry name" value="EF_Hand_1_Ca_BS"/>
</dbReference>
<evidence type="ECO:0000256" key="10">
    <source>
        <dbReference type="ARBA" id="ARBA00023065"/>
    </source>
</evidence>
<comment type="similarity">
    <text evidence="13">Belongs to the MICU1 family. MICU1 subfamily.</text>
</comment>
<dbReference type="Pfam" id="PF13833">
    <property type="entry name" value="EF-hand_8"/>
    <property type="match status" value="1"/>
</dbReference>
<evidence type="ECO:0000256" key="2">
    <source>
        <dbReference type="ARBA" id="ARBA00004569"/>
    </source>
</evidence>
<evidence type="ECO:0000256" key="5">
    <source>
        <dbReference type="ARBA" id="ARBA00022723"/>
    </source>
</evidence>
<dbReference type="GO" id="GO:0005758">
    <property type="term" value="C:mitochondrial intermembrane space"/>
    <property type="evidence" value="ECO:0007669"/>
    <property type="project" value="UniProtKB-SubCell"/>
</dbReference>
<evidence type="ECO:0000256" key="1">
    <source>
        <dbReference type="ARBA" id="ARBA00004273"/>
    </source>
</evidence>
<dbReference type="GO" id="GO:1990246">
    <property type="term" value="C:uniplex complex"/>
    <property type="evidence" value="ECO:0007669"/>
    <property type="project" value="TreeGrafter"/>
</dbReference>
<gene>
    <name evidence="16" type="primary">MICU1</name>
    <name evidence="16" type="ORF">CDAR_64462</name>
</gene>
<keyword evidence="10" id="KW-0406">Ion transport</keyword>
<keyword evidence="17" id="KW-1185">Reference proteome</keyword>
<dbReference type="InterPro" id="IPR011992">
    <property type="entry name" value="EF-hand-dom_pair"/>
</dbReference>
<evidence type="ECO:0000256" key="14">
    <source>
        <dbReference type="SAM" id="MobiDB-lite"/>
    </source>
</evidence>
<dbReference type="InterPro" id="IPR002048">
    <property type="entry name" value="EF_hand_dom"/>
</dbReference>
<evidence type="ECO:0000259" key="15">
    <source>
        <dbReference type="PROSITE" id="PS50222"/>
    </source>
</evidence>
<evidence type="ECO:0000256" key="3">
    <source>
        <dbReference type="ARBA" id="ARBA00022448"/>
    </source>
</evidence>
<evidence type="ECO:0000313" key="16">
    <source>
        <dbReference type="EMBL" id="GIY67067.1"/>
    </source>
</evidence>
<dbReference type="Pfam" id="PF13202">
    <property type="entry name" value="EF-hand_5"/>
    <property type="match status" value="1"/>
</dbReference>
<evidence type="ECO:0000256" key="7">
    <source>
        <dbReference type="ARBA" id="ARBA00022792"/>
    </source>
</evidence>
<feature type="region of interest" description="Disordered" evidence="14">
    <location>
        <begin position="29"/>
        <end position="66"/>
    </location>
</feature>
<protein>
    <submittedName>
        <fullName evidence="16">Calcium uptake protein 1 homolog, mitochondrial</fullName>
    </submittedName>
</protein>
<keyword evidence="3" id="KW-0813">Transport</keyword>
<feature type="domain" description="EF-hand" evidence="15">
    <location>
        <begin position="368"/>
        <end position="403"/>
    </location>
</feature>
<feature type="domain" description="EF-hand" evidence="15">
    <location>
        <begin position="178"/>
        <end position="213"/>
    </location>
</feature>
<dbReference type="CDD" id="cd15900">
    <property type="entry name" value="EFh_MICU"/>
    <property type="match status" value="1"/>
</dbReference>
<dbReference type="GO" id="GO:0036444">
    <property type="term" value="P:calcium import into the mitochondrion"/>
    <property type="evidence" value="ECO:0007669"/>
    <property type="project" value="TreeGrafter"/>
</dbReference>
<comment type="caution">
    <text evidence="16">The sequence shown here is derived from an EMBL/GenBank/DDBJ whole genome shotgun (WGS) entry which is preliminary data.</text>
</comment>
<keyword evidence="8" id="KW-0106">Calcium</keyword>
<feature type="compositionally biased region" description="Basic and acidic residues" evidence="14">
    <location>
        <begin position="53"/>
        <end position="66"/>
    </location>
</feature>
<organism evidence="16 17">
    <name type="scientific">Caerostris darwini</name>
    <dbReference type="NCBI Taxonomy" id="1538125"/>
    <lineage>
        <taxon>Eukaryota</taxon>
        <taxon>Metazoa</taxon>
        <taxon>Ecdysozoa</taxon>
        <taxon>Arthropoda</taxon>
        <taxon>Chelicerata</taxon>
        <taxon>Arachnida</taxon>
        <taxon>Araneae</taxon>
        <taxon>Araneomorphae</taxon>
        <taxon>Entelegynae</taxon>
        <taxon>Araneoidea</taxon>
        <taxon>Araneidae</taxon>
        <taxon>Caerostris</taxon>
    </lineage>
</organism>
<evidence type="ECO:0000313" key="17">
    <source>
        <dbReference type="Proteomes" id="UP001054837"/>
    </source>
</evidence>
<sequence length="434" mass="50158">MDWGWVKIRTWDKLMNAVPKSLLPAPPKVEAASALAENRKAKKSEDSDSEEVQESKRDEKGKKKDRPGFRDRKIIEYENRIRAYSTPDKIFRYFATLKVYNEQGDSEIFMTPEDFLRSLTPGVKQPEGFGLDQYKRVELKDANKTVLTPNKESIFYKLGASGLIGFSEYMFLLTILSASKRHFEIAFRMFDLNGDGNVDYEEFDKVQTIIRSQTSVGMRHRDHSNTGNIYKFLGSALSTYFFGPSLDRKLTIEKFLEFQRQLQTEILTLEFQRKRPNAEGFIREVDFADLLLTYAGLSEKKHVKMLKRVKKIFKNSRGISLEDYLLFFHFLNDINDVDTALTFYHIAGASIDQATLKHVAKTVAHLDLSEHVIDVVFTLFDENLDGQLSNREFVAVMKERLHRGLEKPKDTGFVKLMDSVWKCARLKKPVLLDV</sequence>
<reference evidence="16 17" key="1">
    <citation type="submission" date="2021-06" db="EMBL/GenBank/DDBJ databases">
        <title>Caerostris darwini draft genome.</title>
        <authorList>
            <person name="Kono N."/>
            <person name="Arakawa K."/>
        </authorList>
    </citation>
    <scope>NUCLEOTIDE SEQUENCE [LARGE SCALE GENOMIC DNA]</scope>
</reference>
<keyword evidence="12" id="KW-0472">Membrane</keyword>
<dbReference type="PROSITE" id="PS00018">
    <property type="entry name" value="EF_HAND_1"/>
    <property type="match status" value="1"/>
</dbReference>
<dbReference type="PANTHER" id="PTHR12294:SF1">
    <property type="entry name" value="CALCIUM UPTAKE PROTEIN 1, MITOCHONDRIAL"/>
    <property type="match status" value="1"/>
</dbReference>
<dbReference type="InterPro" id="IPR039800">
    <property type="entry name" value="MICU1/2/3"/>
</dbReference>
<dbReference type="GO" id="GO:0005509">
    <property type="term" value="F:calcium ion binding"/>
    <property type="evidence" value="ECO:0007669"/>
    <property type="project" value="InterPro"/>
</dbReference>
<keyword evidence="11" id="KW-0496">Mitochondrion</keyword>
<dbReference type="EMBL" id="BPLQ01012681">
    <property type="protein sequence ID" value="GIY67067.1"/>
    <property type="molecule type" value="Genomic_DNA"/>
</dbReference>
<dbReference type="SUPFAM" id="SSF47473">
    <property type="entry name" value="EF-hand"/>
    <property type="match status" value="2"/>
</dbReference>
<dbReference type="GO" id="GO:0051560">
    <property type="term" value="P:mitochondrial calcium ion homeostasis"/>
    <property type="evidence" value="ECO:0007669"/>
    <property type="project" value="TreeGrafter"/>
</dbReference>
<evidence type="ECO:0000256" key="12">
    <source>
        <dbReference type="ARBA" id="ARBA00023136"/>
    </source>
</evidence>
<evidence type="ECO:0000256" key="11">
    <source>
        <dbReference type="ARBA" id="ARBA00023128"/>
    </source>
</evidence>
<dbReference type="PANTHER" id="PTHR12294">
    <property type="entry name" value="EF HAND DOMAIN FAMILY A1,A2-RELATED"/>
    <property type="match status" value="1"/>
</dbReference>
<evidence type="ECO:0000256" key="8">
    <source>
        <dbReference type="ARBA" id="ARBA00022837"/>
    </source>
</evidence>
<dbReference type="PROSITE" id="PS50222">
    <property type="entry name" value="EF_HAND_2"/>
    <property type="match status" value="2"/>
</dbReference>
<dbReference type="SMART" id="SM00054">
    <property type="entry name" value="EFh"/>
    <property type="match status" value="2"/>
</dbReference>
<keyword evidence="9" id="KW-0809">Transit peptide</keyword>
<evidence type="ECO:0000256" key="6">
    <source>
        <dbReference type="ARBA" id="ARBA00022737"/>
    </source>
</evidence>
<feature type="compositionally biased region" description="Basic and acidic residues" evidence="14">
    <location>
        <begin position="37"/>
        <end position="46"/>
    </location>
</feature>
<comment type="subcellular location">
    <subcellularLocation>
        <location evidence="1">Mitochondrion inner membrane</location>
    </subcellularLocation>
    <subcellularLocation>
        <location evidence="2">Mitochondrion intermembrane space</location>
    </subcellularLocation>
</comment>
<keyword evidence="7" id="KW-0999">Mitochondrion inner membrane</keyword>
<evidence type="ECO:0000256" key="4">
    <source>
        <dbReference type="ARBA" id="ARBA00022568"/>
    </source>
</evidence>
<dbReference type="AlphaFoldDB" id="A0AAV4V9Z7"/>
<name>A0AAV4V9Z7_9ARAC</name>
<dbReference type="Proteomes" id="UP001054837">
    <property type="component" value="Unassembled WGS sequence"/>
</dbReference>
<keyword evidence="4" id="KW-0109">Calcium transport</keyword>
<dbReference type="Gene3D" id="1.10.238.10">
    <property type="entry name" value="EF-hand"/>
    <property type="match status" value="2"/>
</dbReference>